<comment type="caution">
    <text evidence="2">The sequence shown here is derived from an EMBL/GenBank/DDBJ whole genome shotgun (WGS) entry which is preliminary data.</text>
</comment>
<reference evidence="3" key="1">
    <citation type="journal article" date="2019" name="Int. J. Syst. Evol. Microbiol.">
        <title>The Global Catalogue of Microorganisms (GCM) 10K type strain sequencing project: providing services to taxonomists for standard genome sequencing and annotation.</title>
        <authorList>
            <consortium name="The Broad Institute Genomics Platform"/>
            <consortium name="The Broad Institute Genome Sequencing Center for Infectious Disease"/>
            <person name="Wu L."/>
            <person name="Ma J."/>
        </authorList>
    </citation>
    <scope>NUCLEOTIDE SEQUENCE [LARGE SCALE GENOMIC DNA]</scope>
    <source>
        <strain evidence="3">JCM 18657</strain>
    </source>
</reference>
<evidence type="ECO:0000313" key="2">
    <source>
        <dbReference type="EMBL" id="MFC7750335.1"/>
    </source>
</evidence>
<feature type="region of interest" description="Disordered" evidence="1">
    <location>
        <begin position="1"/>
        <end position="20"/>
    </location>
</feature>
<name>A0ABW2V6D4_9BACL</name>
<organism evidence="2 3">
    <name type="scientific">Paenibacillus thermoaerophilus</name>
    <dbReference type="NCBI Taxonomy" id="1215385"/>
    <lineage>
        <taxon>Bacteria</taxon>
        <taxon>Bacillati</taxon>
        <taxon>Bacillota</taxon>
        <taxon>Bacilli</taxon>
        <taxon>Bacillales</taxon>
        <taxon>Paenibacillaceae</taxon>
        <taxon>Paenibacillus</taxon>
    </lineage>
</organism>
<dbReference type="Proteomes" id="UP001596528">
    <property type="component" value="Unassembled WGS sequence"/>
</dbReference>
<evidence type="ECO:0000256" key="1">
    <source>
        <dbReference type="SAM" id="MobiDB-lite"/>
    </source>
</evidence>
<evidence type="ECO:0000313" key="3">
    <source>
        <dbReference type="Proteomes" id="UP001596528"/>
    </source>
</evidence>
<protein>
    <recommendedName>
        <fullName evidence="4">Transposase</fullName>
    </recommendedName>
</protein>
<proteinExistence type="predicted"/>
<feature type="region of interest" description="Disordered" evidence="1">
    <location>
        <begin position="58"/>
        <end position="81"/>
    </location>
</feature>
<dbReference type="RefSeq" id="WP_138788048.1">
    <property type="nucleotide sequence ID" value="NZ_JBHTGQ010000023.1"/>
</dbReference>
<sequence length="81" mass="9384">MAEDKRMDPQSGEPVESDGVYANEWGRLEAFRRGDIFPADPMLGTTEWKQVEVRYDEEMREGNVRNDKQDSPRGHVDRGDK</sequence>
<gene>
    <name evidence="2" type="ORF">ACFQWB_10395</name>
</gene>
<keyword evidence="3" id="KW-1185">Reference proteome</keyword>
<evidence type="ECO:0008006" key="4">
    <source>
        <dbReference type="Google" id="ProtNLM"/>
    </source>
</evidence>
<dbReference type="EMBL" id="JBHTGQ010000023">
    <property type="protein sequence ID" value="MFC7750335.1"/>
    <property type="molecule type" value="Genomic_DNA"/>
</dbReference>
<accession>A0ABW2V6D4</accession>